<dbReference type="OrthoDB" id="2328572at2759"/>
<accession>A0A9W8DZX3</accession>
<organism evidence="3 4">
    <name type="scientific">Dispira parvispora</name>
    <dbReference type="NCBI Taxonomy" id="1520584"/>
    <lineage>
        <taxon>Eukaryota</taxon>
        <taxon>Fungi</taxon>
        <taxon>Fungi incertae sedis</taxon>
        <taxon>Zoopagomycota</taxon>
        <taxon>Kickxellomycotina</taxon>
        <taxon>Dimargaritomycetes</taxon>
        <taxon>Dimargaritales</taxon>
        <taxon>Dimargaritaceae</taxon>
        <taxon>Dispira</taxon>
    </lineage>
</organism>
<evidence type="ECO:0000313" key="3">
    <source>
        <dbReference type="EMBL" id="KAJ1950201.1"/>
    </source>
</evidence>
<dbReference type="InterPro" id="IPR036864">
    <property type="entry name" value="Zn2-C6_fun-type_DNA-bd_sf"/>
</dbReference>
<dbReference type="Gene3D" id="4.10.240.10">
    <property type="entry name" value="Zn(2)-C6 fungal-type DNA-binding domain"/>
    <property type="match status" value="1"/>
</dbReference>
<keyword evidence="4" id="KW-1185">Reference proteome</keyword>
<evidence type="ECO:0000259" key="2">
    <source>
        <dbReference type="PROSITE" id="PS50048"/>
    </source>
</evidence>
<dbReference type="InterPro" id="IPR001138">
    <property type="entry name" value="Zn2Cys6_DnaBD"/>
</dbReference>
<evidence type="ECO:0000256" key="1">
    <source>
        <dbReference type="SAM" id="MobiDB-lite"/>
    </source>
</evidence>
<dbReference type="Pfam" id="PF00172">
    <property type="entry name" value="Zn_clus"/>
    <property type="match status" value="1"/>
</dbReference>
<name>A0A9W8DZX3_9FUNG</name>
<feature type="region of interest" description="Disordered" evidence="1">
    <location>
        <begin position="29"/>
        <end position="77"/>
    </location>
</feature>
<dbReference type="GO" id="GO:0000981">
    <property type="term" value="F:DNA-binding transcription factor activity, RNA polymerase II-specific"/>
    <property type="evidence" value="ECO:0007669"/>
    <property type="project" value="InterPro"/>
</dbReference>
<dbReference type="EMBL" id="JANBPY010003796">
    <property type="protein sequence ID" value="KAJ1950201.1"/>
    <property type="molecule type" value="Genomic_DNA"/>
</dbReference>
<comment type="caution">
    <text evidence="3">The sequence shown here is derived from an EMBL/GenBank/DDBJ whole genome shotgun (WGS) entry which is preliminary data.</text>
</comment>
<feature type="non-terminal residue" evidence="3">
    <location>
        <position position="77"/>
    </location>
</feature>
<feature type="domain" description="Zn(2)-C6 fungal-type" evidence="2">
    <location>
        <begin position="1"/>
        <end position="25"/>
    </location>
</feature>
<sequence length="77" mass="8745">MRKIKCDREKPTCSSCLNRNRQCLYSPTAAQQRRARKQLTNQRPTVPLPIMPQGSSIPPMAIRPHPVSSVMEEQTAQ</sequence>
<dbReference type="SUPFAM" id="SSF57701">
    <property type="entry name" value="Zn2/Cys6 DNA-binding domain"/>
    <property type="match status" value="1"/>
</dbReference>
<dbReference type="GO" id="GO:0008270">
    <property type="term" value="F:zinc ion binding"/>
    <property type="evidence" value="ECO:0007669"/>
    <property type="project" value="InterPro"/>
</dbReference>
<proteinExistence type="predicted"/>
<dbReference type="AlphaFoldDB" id="A0A9W8DZX3"/>
<dbReference type="Proteomes" id="UP001150925">
    <property type="component" value="Unassembled WGS sequence"/>
</dbReference>
<gene>
    <name evidence="3" type="ORF">IWQ62_006609</name>
</gene>
<reference evidence="3" key="1">
    <citation type="submission" date="2022-07" db="EMBL/GenBank/DDBJ databases">
        <title>Phylogenomic reconstructions and comparative analyses of Kickxellomycotina fungi.</title>
        <authorList>
            <person name="Reynolds N.K."/>
            <person name="Stajich J.E."/>
            <person name="Barry K."/>
            <person name="Grigoriev I.V."/>
            <person name="Crous P."/>
            <person name="Smith M.E."/>
        </authorList>
    </citation>
    <scope>NUCLEOTIDE SEQUENCE</scope>
    <source>
        <strain evidence="3">RSA 1196</strain>
    </source>
</reference>
<dbReference type="CDD" id="cd00067">
    <property type="entry name" value="GAL4"/>
    <property type="match status" value="1"/>
</dbReference>
<protein>
    <recommendedName>
        <fullName evidence="2">Zn(2)-C6 fungal-type domain-containing protein</fullName>
    </recommendedName>
</protein>
<dbReference type="PROSITE" id="PS50048">
    <property type="entry name" value="ZN2_CY6_FUNGAL_2"/>
    <property type="match status" value="1"/>
</dbReference>
<evidence type="ECO:0000313" key="4">
    <source>
        <dbReference type="Proteomes" id="UP001150925"/>
    </source>
</evidence>